<organism evidence="3 5">
    <name type="scientific">Paracoccus yeei</name>
    <dbReference type="NCBI Taxonomy" id="147645"/>
    <lineage>
        <taxon>Bacteria</taxon>
        <taxon>Pseudomonadati</taxon>
        <taxon>Pseudomonadota</taxon>
        <taxon>Alphaproteobacteria</taxon>
        <taxon>Rhodobacterales</taxon>
        <taxon>Paracoccaceae</taxon>
        <taxon>Paracoccus</taxon>
    </lineage>
</organism>
<evidence type="ECO:0000256" key="1">
    <source>
        <dbReference type="SAM" id="MobiDB-lite"/>
    </source>
</evidence>
<dbReference type="PANTHER" id="PTHR35335">
    <property type="entry name" value="UPF0716 PROTEIN FXSA"/>
    <property type="match status" value="1"/>
</dbReference>
<evidence type="ECO:0000313" key="6">
    <source>
        <dbReference type="Proteomes" id="UP000324507"/>
    </source>
</evidence>
<protein>
    <submittedName>
        <fullName evidence="3">Exclusion protein FxsA</fullName>
    </submittedName>
    <submittedName>
        <fullName evidence="4">FxsA family protein</fullName>
    </submittedName>
</protein>
<dbReference type="Proteomes" id="UP000191257">
    <property type="component" value="Chromosome"/>
</dbReference>
<keyword evidence="5" id="KW-1185">Reference proteome</keyword>
<dbReference type="NCBIfam" id="NF008528">
    <property type="entry name" value="PRK11463.1-2"/>
    <property type="match status" value="1"/>
</dbReference>
<dbReference type="EMBL" id="CP020442">
    <property type="protein sequence ID" value="ARC36575.1"/>
    <property type="molecule type" value="Genomic_DNA"/>
</dbReference>
<accession>A0A1V0GRS9</accession>
<dbReference type="eggNOG" id="COG3030">
    <property type="taxonomic scope" value="Bacteria"/>
</dbReference>
<keyword evidence="2" id="KW-0472">Membrane</keyword>
<sequence>MWPLLPFVILPIVEIALFIQVGGAIGLLPTLGLVILSSVLGVAVLRRRGATAARDVQRAMQEFRDPTAPMAHGALVMLAGLLMIVPGLFTSGVGLLLLIPGVRSLVLRRMGRRVGVSGVVYRQRTAETDFMGEVPPGHPARGWRDDGVIDAEYSVQDDPPAPVREGLTDGSNPPSRSGGSGWTRH</sequence>
<dbReference type="EMBL" id="CP044081">
    <property type="protein sequence ID" value="QEU07381.1"/>
    <property type="molecule type" value="Genomic_DNA"/>
</dbReference>
<evidence type="ECO:0000313" key="5">
    <source>
        <dbReference type="Proteomes" id="UP000191257"/>
    </source>
</evidence>
<dbReference type="AlphaFoldDB" id="A0A1V0GRS9"/>
<proteinExistence type="predicted"/>
<dbReference type="InterPro" id="IPR007313">
    <property type="entry name" value="FxsA"/>
</dbReference>
<dbReference type="STRING" id="147645.A6J80_09450"/>
<evidence type="ECO:0000313" key="4">
    <source>
        <dbReference type="EMBL" id="QEU07381.1"/>
    </source>
</evidence>
<reference evidence="3" key="2">
    <citation type="submission" date="2017-12" db="EMBL/GenBank/DDBJ databases">
        <title>FDA dAtabase for Regulatory Grade micrObial Sequences (FDA-ARGOS): Supporting development and validation of Infectious Disease Dx tests.</title>
        <authorList>
            <person name="Campos J."/>
            <person name="Goldberg B."/>
            <person name="Tallon L."/>
            <person name="Sadzewicz L."/>
            <person name="Sengamalay N."/>
            <person name="Ott S."/>
            <person name="Godinez A."/>
            <person name="Nagaraj S."/>
            <person name="Vyas G."/>
            <person name="Aluvathingal J."/>
            <person name="Nadendla S."/>
            <person name="Geyer C."/>
            <person name="Nandy P."/>
            <person name="Hobson J."/>
            <person name="Sichtig H."/>
        </authorList>
    </citation>
    <scope>NUCLEOTIDE SEQUENCE</scope>
    <source>
        <strain evidence="3">FDAARGOS_252</strain>
    </source>
</reference>
<dbReference type="PANTHER" id="PTHR35335:SF1">
    <property type="entry name" value="UPF0716 PROTEIN FXSA"/>
    <property type="match status" value="1"/>
</dbReference>
<evidence type="ECO:0000313" key="3">
    <source>
        <dbReference type="EMBL" id="ARC36575.1"/>
    </source>
</evidence>
<dbReference type="GO" id="GO:0016020">
    <property type="term" value="C:membrane"/>
    <property type="evidence" value="ECO:0007669"/>
    <property type="project" value="InterPro"/>
</dbReference>
<feature type="region of interest" description="Disordered" evidence="1">
    <location>
        <begin position="130"/>
        <end position="185"/>
    </location>
</feature>
<reference evidence="5" key="1">
    <citation type="submission" date="2017-03" db="EMBL/GenBank/DDBJ databases">
        <title>FDA dAtabase for Regulatory Grade micrObial Sequences (FDA-ARGOS): Supporting development and validation of Infectious Disease Dx tests.</title>
        <authorList>
            <person name="Minogue T."/>
            <person name="Wolcott M."/>
            <person name="Wasieloski L."/>
            <person name="Aguilar W."/>
            <person name="Moore D."/>
            <person name="Tallon L."/>
            <person name="Sadzewicz L."/>
            <person name="Sengamalay N."/>
            <person name="Ott S."/>
            <person name="Godinez A."/>
            <person name="Nagaraj S."/>
            <person name="Nadendla S."/>
            <person name="Geyer C."/>
            <person name="Sichtig H."/>
        </authorList>
    </citation>
    <scope>NUCLEOTIDE SEQUENCE [LARGE SCALE GENOMIC DNA]</scope>
    <source>
        <strain evidence="5">FDAARGOS_252</strain>
    </source>
</reference>
<keyword evidence="2" id="KW-0812">Transmembrane</keyword>
<dbReference type="Pfam" id="PF04186">
    <property type="entry name" value="FxsA"/>
    <property type="match status" value="1"/>
</dbReference>
<feature type="transmembrane region" description="Helical" evidence="2">
    <location>
        <begin position="12"/>
        <end position="45"/>
    </location>
</feature>
<evidence type="ECO:0000256" key="2">
    <source>
        <dbReference type="SAM" id="Phobius"/>
    </source>
</evidence>
<keyword evidence="2" id="KW-1133">Transmembrane helix</keyword>
<dbReference type="RefSeq" id="WP_028719562.1">
    <property type="nucleotide sequence ID" value="NZ_CAJGAB010000008.1"/>
</dbReference>
<name>A0A1V0GRS9_9RHOB</name>
<gene>
    <name evidence="3" type="ORF">A6J80_09450</name>
    <name evidence="4" type="ORF">FOB51_04705</name>
</gene>
<dbReference type="Proteomes" id="UP000324507">
    <property type="component" value="Chromosome"/>
</dbReference>
<reference evidence="4 6" key="3">
    <citation type="submission" date="2019-09" db="EMBL/GenBank/DDBJ databases">
        <title>FDA dAtabase for Regulatory Grade micrObial Sequences (FDA-ARGOS): Supporting development and validation of Infectious Disease Dx tests.</title>
        <authorList>
            <person name="Sciortino C."/>
            <person name="Tallon L."/>
            <person name="Sadzewicz L."/>
            <person name="Vavikolanu K."/>
            <person name="Mehta A."/>
            <person name="Aluvathingal J."/>
            <person name="Nadendla S."/>
            <person name="Nandy P."/>
            <person name="Geyer C."/>
            <person name="Yan Y."/>
            <person name="Sichtig H."/>
        </authorList>
    </citation>
    <scope>NUCLEOTIDE SEQUENCE [LARGE SCALE GENOMIC DNA]</scope>
    <source>
        <strain evidence="4 6">FDAARGOS_643</strain>
    </source>
</reference>
<dbReference type="KEGG" id="pye:A6J80_09450"/>
<dbReference type="OrthoDB" id="9792788at2"/>